<dbReference type="InterPro" id="IPR055196">
    <property type="entry name" value="Putative_PNPOx_2"/>
</dbReference>
<name>F0FH08_STRSA</name>
<gene>
    <name evidence="2" type="primary">pdxH</name>
    <name evidence="2" type="ORF">HMPREF9388_1991</name>
</gene>
<dbReference type="EC" id="1.4.3.5" evidence="2"/>
<comment type="caution">
    <text evidence="2">The sequence shown here is derived from an EMBL/GenBank/DDBJ whole genome shotgun (WGS) entry which is preliminary data.</text>
</comment>
<dbReference type="SUPFAM" id="SSF50475">
    <property type="entry name" value="FMN-binding split barrel"/>
    <property type="match status" value="1"/>
</dbReference>
<dbReference type="Proteomes" id="UP000004185">
    <property type="component" value="Unassembled WGS sequence"/>
</dbReference>
<proteinExistence type="predicted"/>
<keyword evidence="2" id="KW-0560">Oxidoreductase</keyword>
<evidence type="ECO:0000259" key="1">
    <source>
        <dbReference type="Pfam" id="PF22696"/>
    </source>
</evidence>
<reference evidence="2 3" key="1">
    <citation type="submission" date="2011-01" db="EMBL/GenBank/DDBJ databases">
        <authorList>
            <person name="Muzny D."/>
            <person name="Qin X."/>
            <person name="Deng J."/>
            <person name="Jiang H."/>
            <person name="Liu Y."/>
            <person name="Qu J."/>
            <person name="Song X.-Z."/>
            <person name="Zhang L."/>
            <person name="Thornton R."/>
            <person name="Coyle M."/>
            <person name="Francisco L."/>
            <person name="Jackson L."/>
            <person name="Javaid M."/>
            <person name="Korchina V."/>
            <person name="Kovar C."/>
            <person name="Mata R."/>
            <person name="Mathew T."/>
            <person name="Ngo R."/>
            <person name="Nguyen L."/>
            <person name="Nguyen N."/>
            <person name="Okwuonu G."/>
            <person name="Ongeri F."/>
            <person name="Pham C."/>
            <person name="Simmons D."/>
            <person name="Wilczek-Boney K."/>
            <person name="Hale W."/>
            <person name="Jakkamsetti A."/>
            <person name="Pham P."/>
            <person name="Ruth R."/>
            <person name="San Lucas F."/>
            <person name="Warren J."/>
            <person name="Zhang J."/>
            <person name="Zhao Z."/>
            <person name="Zhou C."/>
            <person name="Zhu D."/>
            <person name="Lee S."/>
            <person name="Bess C."/>
            <person name="Blankenburg K."/>
            <person name="Forbes L."/>
            <person name="Fu Q."/>
            <person name="Gubbala S."/>
            <person name="Hirani K."/>
            <person name="Jayaseelan J.C."/>
            <person name="Lara F."/>
            <person name="Munidasa M."/>
            <person name="Palculict T."/>
            <person name="Patil S."/>
            <person name="Pu L.-L."/>
            <person name="Saada N."/>
            <person name="Tang L."/>
            <person name="Weissenberger G."/>
            <person name="Zhu Y."/>
            <person name="Hemphill L."/>
            <person name="Shang Y."/>
            <person name="Youmans B."/>
            <person name="Ayvaz T."/>
            <person name="Ross M."/>
            <person name="Santibanez J."/>
            <person name="Aqrawi P."/>
            <person name="Gross S."/>
            <person name="Joshi V."/>
            <person name="Fowler G."/>
            <person name="Nazareth L."/>
            <person name="Reid J."/>
            <person name="Worley K."/>
            <person name="Petrosino J."/>
            <person name="Highlander S."/>
            <person name="Gibbs R."/>
        </authorList>
    </citation>
    <scope>NUCLEOTIDE SEQUENCE [LARGE SCALE GENOMIC DNA]</scope>
    <source>
        <strain evidence="2 3">SK353</strain>
    </source>
</reference>
<dbReference type="PATRIC" id="fig|888815.3.peg.1958"/>
<protein>
    <submittedName>
        <fullName evidence="2">Pyridoxamine 5'-phosphate oxidase family protein</fullName>
        <ecNumber evidence="2">1.4.3.5</ecNumber>
    </submittedName>
</protein>
<accession>F0FH08</accession>
<evidence type="ECO:0000313" key="2">
    <source>
        <dbReference type="EMBL" id="EGC21743.1"/>
    </source>
</evidence>
<dbReference type="EMBL" id="AEWY01000012">
    <property type="protein sequence ID" value="EGC21743.1"/>
    <property type="molecule type" value="Genomic_DNA"/>
</dbReference>
<organism evidence="2 3">
    <name type="scientific">Streptococcus sanguinis SK353</name>
    <dbReference type="NCBI Taxonomy" id="888815"/>
    <lineage>
        <taxon>Bacteria</taxon>
        <taxon>Bacillati</taxon>
        <taxon>Bacillota</taxon>
        <taxon>Bacilli</taxon>
        <taxon>Lactobacillales</taxon>
        <taxon>Streptococcaceae</taxon>
        <taxon>Streptococcus</taxon>
    </lineage>
</organism>
<dbReference type="GO" id="GO:0004733">
    <property type="term" value="F:pyridoxamine phosphate oxidase activity"/>
    <property type="evidence" value="ECO:0007669"/>
    <property type="project" value="UniProtKB-EC"/>
</dbReference>
<sequence length="171" mass="20324">MRFIHEKLHIFIKWFQKMIPFYIILVLEKIIKESNMNQYFKALLAEQTEMALATSVKDIPNVRIVNFYYDKDTKKLFFISFKNSQKIQELATNNRIALTTIPKGDGRYIRIQGRVKESQLSIEDIKSVFIQKYPYYQDIIEQHSNSLQLFEVSFSDAFLVLDNNQVEKIKL</sequence>
<dbReference type="Gene3D" id="2.30.110.10">
    <property type="entry name" value="Electron Transport, Fmn-binding Protein, Chain A"/>
    <property type="match status" value="1"/>
</dbReference>
<dbReference type="InterPro" id="IPR012349">
    <property type="entry name" value="Split_barrel_FMN-bd"/>
</dbReference>
<dbReference type="AlphaFoldDB" id="F0FH08"/>
<evidence type="ECO:0000313" key="3">
    <source>
        <dbReference type="Proteomes" id="UP000004185"/>
    </source>
</evidence>
<dbReference type="Pfam" id="PF22696">
    <property type="entry name" value="Putative_PNPOx_2"/>
    <property type="match status" value="1"/>
</dbReference>
<feature type="domain" description="Pyridoxamine 5'-phosphate oxidase-like" evidence="1">
    <location>
        <begin position="48"/>
        <end position="159"/>
    </location>
</feature>
<dbReference type="HOGENOM" id="CLU_149966_0_0_9"/>